<evidence type="ECO:0000313" key="2">
    <source>
        <dbReference type="EMBL" id="OEH48628.1"/>
    </source>
</evidence>
<gene>
    <name evidence="2" type="ORF">lpari_00387</name>
</gene>
<dbReference type="PATRIC" id="fig|45071.6.peg.1556"/>
<keyword evidence="1" id="KW-0175">Coiled coil</keyword>
<dbReference type="RefSeq" id="WP_058517324.1">
    <property type="nucleotide sequence ID" value="NZ_CAAAIE010000005.1"/>
</dbReference>
<proteinExistence type="predicted"/>
<feature type="coiled-coil region" evidence="1">
    <location>
        <begin position="130"/>
        <end position="168"/>
    </location>
</feature>
<sequence>MRFKIEMSYQTNTNPHFFQEKTTTSLVPDCARVVVLDGKGPIAINDEVKESERAAVTTMVINNKTDFEKVSSTVLEKFVVHLKENYPNLKNIVDYNEKSLDNLIQINKLKEDILHKEHVLVPQLVQRICASNSENKIQVLEQLNTFLQNATEQQLGQLENKISQLDQRQHYFSDLIKSIGSIVVGWSVGLRLLYIATSKLTEATPHGLVLGLLGIAAGSAGGFAYGADFLNSGAEDIHYPENDKIADIGTICSKM</sequence>
<protein>
    <submittedName>
        <fullName evidence="2">Uncharacterized protein</fullName>
    </submittedName>
</protein>
<evidence type="ECO:0000256" key="1">
    <source>
        <dbReference type="SAM" id="Coils"/>
    </source>
</evidence>
<dbReference type="Proteomes" id="UP000095229">
    <property type="component" value="Unassembled WGS sequence"/>
</dbReference>
<comment type="caution">
    <text evidence="2">The sequence shown here is derived from an EMBL/GenBank/DDBJ whole genome shotgun (WGS) entry which is preliminary data.</text>
</comment>
<dbReference type="AlphaFoldDB" id="A0A1E5JX16"/>
<accession>A0A1E5JX16</accession>
<organism evidence="2 3">
    <name type="scientific">Legionella parisiensis</name>
    <dbReference type="NCBI Taxonomy" id="45071"/>
    <lineage>
        <taxon>Bacteria</taxon>
        <taxon>Pseudomonadati</taxon>
        <taxon>Pseudomonadota</taxon>
        <taxon>Gammaproteobacteria</taxon>
        <taxon>Legionellales</taxon>
        <taxon>Legionellaceae</taxon>
        <taxon>Legionella</taxon>
    </lineage>
</organism>
<reference evidence="2 3" key="1">
    <citation type="submission" date="2016-02" db="EMBL/GenBank/DDBJ databases">
        <title>Secondary metabolites in Legionella.</title>
        <authorList>
            <person name="Tobias N.J."/>
            <person name="Bode H.B."/>
        </authorList>
    </citation>
    <scope>NUCLEOTIDE SEQUENCE [LARGE SCALE GENOMIC DNA]</scope>
    <source>
        <strain evidence="2 3">DSM 19216</strain>
    </source>
</reference>
<evidence type="ECO:0000313" key="3">
    <source>
        <dbReference type="Proteomes" id="UP000095229"/>
    </source>
</evidence>
<keyword evidence="3" id="KW-1185">Reference proteome</keyword>
<dbReference type="STRING" id="45071.Lpar_1447"/>
<dbReference type="EMBL" id="LSOG01000010">
    <property type="protein sequence ID" value="OEH48628.1"/>
    <property type="molecule type" value="Genomic_DNA"/>
</dbReference>
<name>A0A1E5JX16_9GAMM</name>